<reference evidence="2" key="1">
    <citation type="submission" date="2016-03" db="EMBL/GenBank/DDBJ databases">
        <title>Mechanisms controlling the formation of the plant cell surface in tip-growing cells are functionally conserved among land plants.</title>
        <authorList>
            <person name="Honkanen S."/>
            <person name="Jones V.A."/>
            <person name="Morieri G."/>
            <person name="Champion C."/>
            <person name="Hetherington A.J."/>
            <person name="Kelly S."/>
            <person name="Saint-Marcoux D."/>
            <person name="Proust H."/>
            <person name="Prescott H."/>
            <person name="Dolan L."/>
        </authorList>
    </citation>
    <scope>NUCLEOTIDE SEQUENCE [LARGE SCALE GENOMIC DNA]</scope>
    <source>
        <tissue evidence="2">Whole gametophyte</tissue>
    </source>
</reference>
<proteinExistence type="predicted"/>
<evidence type="ECO:0000256" key="1">
    <source>
        <dbReference type="SAM" id="MobiDB-lite"/>
    </source>
</evidence>
<dbReference type="EMBL" id="LVLJ01003272">
    <property type="protein sequence ID" value="OAE22115.1"/>
    <property type="molecule type" value="Genomic_DNA"/>
</dbReference>
<gene>
    <name evidence="2" type="ORF">AXG93_1175s1250</name>
</gene>
<keyword evidence="3" id="KW-1185">Reference proteome</keyword>
<evidence type="ECO:0000313" key="2">
    <source>
        <dbReference type="EMBL" id="OAE22115.1"/>
    </source>
</evidence>
<name>A0A176VQ73_MARPO</name>
<evidence type="ECO:0000313" key="3">
    <source>
        <dbReference type="Proteomes" id="UP000077202"/>
    </source>
</evidence>
<feature type="region of interest" description="Disordered" evidence="1">
    <location>
        <begin position="65"/>
        <end position="112"/>
    </location>
</feature>
<dbReference type="Proteomes" id="UP000077202">
    <property type="component" value="Unassembled WGS sequence"/>
</dbReference>
<protein>
    <submittedName>
        <fullName evidence="2">Uncharacterized protein</fullName>
    </submittedName>
</protein>
<comment type="caution">
    <text evidence="2">The sequence shown here is derived from an EMBL/GenBank/DDBJ whole genome shotgun (WGS) entry which is preliminary data.</text>
</comment>
<accession>A0A176VQ73</accession>
<organism evidence="2 3">
    <name type="scientific">Marchantia polymorpha subsp. ruderalis</name>
    <dbReference type="NCBI Taxonomy" id="1480154"/>
    <lineage>
        <taxon>Eukaryota</taxon>
        <taxon>Viridiplantae</taxon>
        <taxon>Streptophyta</taxon>
        <taxon>Embryophyta</taxon>
        <taxon>Marchantiophyta</taxon>
        <taxon>Marchantiopsida</taxon>
        <taxon>Marchantiidae</taxon>
        <taxon>Marchantiales</taxon>
        <taxon>Marchantiaceae</taxon>
        <taxon>Marchantia</taxon>
    </lineage>
</organism>
<dbReference type="AlphaFoldDB" id="A0A176VQ73"/>
<sequence>MMSRLWARQNFWYGEEDGGNGFHELAAVGGILGELAMAKHVLELVLRRSMHRCCKLGSMRQADARASGRRSQVVGRGGASRTKTKCFGEPLHLPGGQTDGRMESAVCSQDQV</sequence>